<gene>
    <name evidence="3" type="ORF">SAE01_39750</name>
</gene>
<dbReference type="FunFam" id="2.170.130.10:FF:000003">
    <property type="entry name" value="SusC/RagA family TonB-linked outer membrane protein"/>
    <property type="match status" value="1"/>
</dbReference>
<dbReference type="RefSeq" id="WP_147205585.1">
    <property type="nucleotide sequence ID" value="NZ_BJYT01000022.1"/>
</dbReference>
<accession>A0A512BHL6</accession>
<name>A0A512BHL6_9BACT</name>
<reference evidence="3 4" key="1">
    <citation type="submission" date="2019-07" db="EMBL/GenBank/DDBJ databases">
        <title>Whole genome shotgun sequence of Segetibacter aerophilus NBRC 106135.</title>
        <authorList>
            <person name="Hosoyama A."/>
            <person name="Uohara A."/>
            <person name="Ohji S."/>
            <person name="Ichikawa N."/>
        </authorList>
    </citation>
    <scope>NUCLEOTIDE SEQUENCE [LARGE SCALE GENOMIC DNA]</scope>
    <source>
        <strain evidence="3 4">NBRC 106135</strain>
    </source>
</reference>
<dbReference type="InterPro" id="IPR023996">
    <property type="entry name" value="TonB-dep_OMP_SusC/RagA"/>
</dbReference>
<organism evidence="3 4">
    <name type="scientific">Segetibacter aerophilus</name>
    <dbReference type="NCBI Taxonomy" id="670293"/>
    <lineage>
        <taxon>Bacteria</taxon>
        <taxon>Pseudomonadati</taxon>
        <taxon>Bacteroidota</taxon>
        <taxon>Chitinophagia</taxon>
        <taxon>Chitinophagales</taxon>
        <taxon>Chitinophagaceae</taxon>
        <taxon>Segetibacter</taxon>
    </lineage>
</organism>
<dbReference type="Gene3D" id="2.60.40.1120">
    <property type="entry name" value="Carboxypeptidase-like, regulatory domain"/>
    <property type="match status" value="1"/>
</dbReference>
<dbReference type="NCBIfam" id="TIGR04057">
    <property type="entry name" value="SusC_RagA_signa"/>
    <property type="match status" value="1"/>
</dbReference>
<dbReference type="Pfam" id="PF07715">
    <property type="entry name" value="Plug"/>
    <property type="match status" value="1"/>
</dbReference>
<dbReference type="SUPFAM" id="SSF49464">
    <property type="entry name" value="Carboxypeptidase regulatory domain-like"/>
    <property type="match status" value="1"/>
</dbReference>
<dbReference type="OrthoDB" id="9768177at2"/>
<dbReference type="EMBL" id="BJYT01000022">
    <property type="protein sequence ID" value="GEO11479.1"/>
    <property type="molecule type" value="Genomic_DNA"/>
</dbReference>
<dbReference type="InterPro" id="IPR037066">
    <property type="entry name" value="Plug_dom_sf"/>
</dbReference>
<evidence type="ECO:0000313" key="4">
    <source>
        <dbReference type="Proteomes" id="UP000321513"/>
    </source>
</evidence>
<dbReference type="Proteomes" id="UP000321513">
    <property type="component" value="Unassembled WGS sequence"/>
</dbReference>
<evidence type="ECO:0000256" key="1">
    <source>
        <dbReference type="PROSITE-ProRule" id="PRU01360"/>
    </source>
</evidence>
<dbReference type="PROSITE" id="PS52016">
    <property type="entry name" value="TONB_DEPENDENT_REC_3"/>
    <property type="match status" value="1"/>
</dbReference>
<sequence>MRKVSVSLGTGITRRFKKPLFLTLTAVCLSVACTEVSAREKGKVTEASPLAVIPVKGNVKDDKGIPLAGVSVSIAGQRGGVTTDNNGNYSISVSETAEVTFSYVGFKTLTVAVQGKTKIDVTLSAEVSSLDDVVVVGFGTQKKVTVTGAISTITTKELRQTPSTNLSNALAGRMPGLMANQFSGGEPGVDQSEIFIRGASTYNTGNAAQRPIVMVDGIERDFQYLNPEEVETLSILKDASATAVYGVRGANGVILVTTRRGRNMEKANVTFKAANGISSPVRFPQYLGSADYATLYNEARLNDNPTTSAALFSPTQIANYRIAKGDNSDGLGYNTNLFDYAFKPSMQQDYSLTIQGGTKTARYFILGGLMNQNGNYQHTDNGANNTNATFKRYNFRSNIDINITDNFYAKMSLGGRIQNRIAPGTTAARIVNIANTQPSIYPVINENNDNAANKAYIAKHPEGLLFGTQLYRYNILGELAYSGFINEYKTFMDGSFALGHKLDFITKGLVFDLQFSYDNQSGNTVDRTIPHESEGYREYGGYATFYPQVGVDVFMNGGHYTGAYASPRRIANNTMNNGFDARTPQPQRKNNIQGSLNYARSFGVHNVTALILGTQTKRIFQNDVPFASQGLAFRTTYNYAEKYLFEINAAYNGSENFAKGRRYGLFPAVAVGWVASNEDFMKNYKFIDYLKIRGSYGLVGSDQLPGNRFGYLQFFNTNGDTYNFGMDLNSGVPANVLEGNLANPNLTWEKARKSNLGFEIRTLKNKFSITADFFYEHRYDILTQPGTNGTRNLSAVVGQSSPQLNLGIVNNKGFEVEVGWTDKIGKNFGYYIRPNLSFARNKIMFIDEVDRVAPDGKSVSYANRTGRRIGEQFVYEFDHFVRDQAEADKLNTQVYQKWGKVIPGDVVYKDQNGDGQITDQEDRIAMGNPRNPEIQFGIPMGMSYKGFDMSLLFQGATNTSVLLIDAASYDFPTYGQDIIGRVKPFHLDRWTPATAATATYPAVHYGTYVNNKNPNSSLFLGDASYIRLKSFEVGYSLPNSLLKKVGFSKTRFYVQGLNLLTWDKLKKYDVDPETNTGGDWYPIQRVINFGMYVTF</sequence>
<protein>
    <submittedName>
        <fullName evidence="3">SusC/RagA family TonB-linked outer membrane protein</fullName>
    </submittedName>
</protein>
<dbReference type="PROSITE" id="PS51257">
    <property type="entry name" value="PROKAR_LIPOPROTEIN"/>
    <property type="match status" value="1"/>
</dbReference>
<keyword evidence="1" id="KW-0472">Membrane</keyword>
<proteinExistence type="inferred from homology"/>
<keyword evidence="1" id="KW-1134">Transmembrane beta strand</keyword>
<keyword evidence="1" id="KW-0813">Transport</keyword>
<dbReference type="InterPro" id="IPR023997">
    <property type="entry name" value="TonB-dep_OMP_SusC/RagA_CS"/>
</dbReference>
<dbReference type="AlphaFoldDB" id="A0A512BHL6"/>
<comment type="similarity">
    <text evidence="1">Belongs to the TonB-dependent receptor family.</text>
</comment>
<dbReference type="InterPro" id="IPR008969">
    <property type="entry name" value="CarboxyPept-like_regulatory"/>
</dbReference>
<comment type="subcellular location">
    <subcellularLocation>
        <location evidence="1">Cell outer membrane</location>
        <topology evidence="1">Multi-pass membrane protein</topology>
    </subcellularLocation>
</comment>
<dbReference type="Pfam" id="PF13715">
    <property type="entry name" value="CarbopepD_reg_2"/>
    <property type="match status" value="1"/>
</dbReference>
<keyword evidence="1" id="KW-0812">Transmembrane</keyword>
<feature type="domain" description="TonB-dependent receptor plug" evidence="2">
    <location>
        <begin position="143"/>
        <end position="253"/>
    </location>
</feature>
<evidence type="ECO:0000313" key="3">
    <source>
        <dbReference type="EMBL" id="GEO11479.1"/>
    </source>
</evidence>
<keyword evidence="1" id="KW-0998">Cell outer membrane</keyword>
<keyword evidence="4" id="KW-1185">Reference proteome</keyword>
<dbReference type="SUPFAM" id="SSF56935">
    <property type="entry name" value="Porins"/>
    <property type="match status" value="1"/>
</dbReference>
<dbReference type="GO" id="GO:0009279">
    <property type="term" value="C:cell outer membrane"/>
    <property type="evidence" value="ECO:0007669"/>
    <property type="project" value="UniProtKB-SubCell"/>
</dbReference>
<dbReference type="InterPro" id="IPR039426">
    <property type="entry name" value="TonB-dep_rcpt-like"/>
</dbReference>
<evidence type="ECO:0000259" key="2">
    <source>
        <dbReference type="Pfam" id="PF07715"/>
    </source>
</evidence>
<comment type="caution">
    <text evidence="3">The sequence shown here is derived from an EMBL/GenBank/DDBJ whole genome shotgun (WGS) entry which is preliminary data.</text>
</comment>
<dbReference type="InterPro" id="IPR012910">
    <property type="entry name" value="Plug_dom"/>
</dbReference>
<dbReference type="NCBIfam" id="TIGR04056">
    <property type="entry name" value="OMP_RagA_SusC"/>
    <property type="match status" value="1"/>
</dbReference>
<dbReference type="Gene3D" id="2.170.130.10">
    <property type="entry name" value="TonB-dependent receptor, plug domain"/>
    <property type="match status" value="1"/>
</dbReference>